<feature type="region of interest" description="Disordered" evidence="2">
    <location>
        <begin position="822"/>
        <end position="860"/>
    </location>
</feature>
<feature type="coiled-coil region" evidence="1">
    <location>
        <begin position="1267"/>
        <end position="1294"/>
    </location>
</feature>
<keyword evidence="1" id="KW-0175">Coiled coil</keyword>
<evidence type="ECO:0000256" key="1">
    <source>
        <dbReference type="SAM" id="Coils"/>
    </source>
</evidence>
<comment type="caution">
    <text evidence="3">The sequence shown here is derived from an EMBL/GenBank/DDBJ whole genome shotgun (WGS) entry which is preliminary data.</text>
</comment>
<dbReference type="GO" id="GO:0007076">
    <property type="term" value="P:mitotic chromosome condensation"/>
    <property type="evidence" value="ECO:0007669"/>
    <property type="project" value="TreeGrafter"/>
</dbReference>
<gene>
    <name evidence="3" type="ORF">WJX73_005706</name>
</gene>
<accession>A0AAW1NUQ4</accession>
<organism evidence="3 4">
    <name type="scientific">Symbiochloris irregularis</name>
    <dbReference type="NCBI Taxonomy" id="706552"/>
    <lineage>
        <taxon>Eukaryota</taxon>
        <taxon>Viridiplantae</taxon>
        <taxon>Chlorophyta</taxon>
        <taxon>core chlorophytes</taxon>
        <taxon>Trebouxiophyceae</taxon>
        <taxon>Trebouxiales</taxon>
        <taxon>Trebouxiaceae</taxon>
        <taxon>Symbiochloris</taxon>
    </lineage>
</organism>
<dbReference type="GO" id="GO:0000796">
    <property type="term" value="C:condensin complex"/>
    <property type="evidence" value="ECO:0007669"/>
    <property type="project" value="TreeGrafter"/>
</dbReference>
<feature type="region of interest" description="Disordered" evidence="2">
    <location>
        <begin position="1"/>
        <end position="75"/>
    </location>
</feature>
<reference evidence="3 4" key="1">
    <citation type="journal article" date="2024" name="Nat. Commun.">
        <title>Phylogenomics reveals the evolutionary origins of lichenization in chlorophyte algae.</title>
        <authorList>
            <person name="Puginier C."/>
            <person name="Libourel C."/>
            <person name="Otte J."/>
            <person name="Skaloud P."/>
            <person name="Haon M."/>
            <person name="Grisel S."/>
            <person name="Petersen M."/>
            <person name="Berrin J.G."/>
            <person name="Delaux P.M."/>
            <person name="Dal Grande F."/>
            <person name="Keller J."/>
        </authorList>
    </citation>
    <scope>NUCLEOTIDE SEQUENCE [LARGE SCALE GENOMIC DNA]</scope>
    <source>
        <strain evidence="3 4">SAG 2036</strain>
    </source>
</reference>
<feature type="compositionally biased region" description="Low complexity" evidence="2">
    <location>
        <begin position="1409"/>
        <end position="1424"/>
    </location>
</feature>
<dbReference type="PANTHER" id="PTHR43941">
    <property type="entry name" value="STRUCTURAL MAINTENANCE OF CHROMOSOMES PROTEIN 2"/>
    <property type="match status" value="1"/>
</dbReference>
<protein>
    <submittedName>
        <fullName evidence="3">Uncharacterized protein</fullName>
    </submittedName>
</protein>
<evidence type="ECO:0000313" key="4">
    <source>
        <dbReference type="Proteomes" id="UP001465755"/>
    </source>
</evidence>
<feature type="region of interest" description="Disordered" evidence="2">
    <location>
        <begin position="1475"/>
        <end position="1495"/>
    </location>
</feature>
<dbReference type="Proteomes" id="UP001465755">
    <property type="component" value="Unassembled WGS sequence"/>
</dbReference>
<feature type="coiled-coil region" evidence="1">
    <location>
        <begin position="1113"/>
        <end position="1237"/>
    </location>
</feature>
<proteinExistence type="predicted"/>
<feature type="region of interest" description="Disordered" evidence="2">
    <location>
        <begin position="355"/>
        <end position="375"/>
    </location>
</feature>
<feature type="compositionally biased region" description="Polar residues" evidence="2">
    <location>
        <begin position="1374"/>
        <end position="1391"/>
    </location>
</feature>
<feature type="compositionally biased region" description="Polar residues" evidence="2">
    <location>
        <begin position="49"/>
        <end position="75"/>
    </location>
</feature>
<feature type="compositionally biased region" description="Basic and acidic residues" evidence="2">
    <location>
        <begin position="12"/>
        <end position="23"/>
    </location>
</feature>
<dbReference type="GO" id="GO:0000785">
    <property type="term" value="C:chromatin"/>
    <property type="evidence" value="ECO:0007669"/>
    <property type="project" value="TreeGrafter"/>
</dbReference>
<dbReference type="EMBL" id="JALJOQ010000129">
    <property type="protein sequence ID" value="KAK9795491.1"/>
    <property type="molecule type" value="Genomic_DNA"/>
</dbReference>
<feature type="coiled-coil region" evidence="1">
    <location>
        <begin position="257"/>
        <end position="284"/>
    </location>
</feature>
<dbReference type="GO" id="GO:0003682">
    <property type="term" value="F:chromatin binding"/>
    <property type="evidence" value="ECO:0007669"/>
    <property type="project" value="TreeGrafter"/>
</dbReference>
<evidence type="ECO:0000256" key="2">
    <source>
        <dbReference type="SAM" id="MobiDB-lite"/>
    </source>
</evidence>
<feature type="coiled-coil region" evidence="1">
    <location>
        <begin position="591"/>
        <end position="704"/>
    </location>
</feature>
<feature type="compositionally biased region" description="Basic and acidic residues" evidence="2">
    <location>
        <begin position="838"/>
        <end position="853"/>
    </location>
</feature>
<feature type="compositionally biased region" description="Polar residues" evidence="2">
    <location>
        <begin position="1318"/>
        <end position="1343"/>
    </location>
</feature>
<feature type="compositionally biased region" description="Low complexity" evidence="2">
    <location>
        <begin position="1"/>
        <end position="11"/>
    </location>
</feature>
<feature type="region of interest" description="Disordered" evidence="2">
    <location>
        <begin position="285"/>
        <end position="311"/>
    </location>
</feature>
<dbReference type="PANTHER" id="PTHR43941:SF1">
    <property type="entry name" value="STRUCTURAL MAINTENANCE OF CHROMOSOMES PROTEIN 2"/>
    <property type="match status" value="1"/>
</dbReference>
<feature type="region of interest" description="Disordered" evidence="2">
    <location>
        <begin position="1316"/>
        <end position="1459"/>
    </location>
</feature>
<evidence type="ECO:0000313" key="3">
    <source>
        <dbReference type="EMBL" id="KAK9795491.1"/>
    </source>
</evidence>
<feature type="coiled-coil region" evidence="1">
    <location>
        <begin position="135"/>
        <end position="211"/>
    </location>
</feature>
<keyword evidence="4" id="KW-1185">Reference proteome</keyword>
<name>A0AAW1NUQ4_9CHLO</name>
<sequence length="1597" mass="176894">MRGLISSLSPSRKSDDRRSDEGNRAPSPEPMAAEKAARQPSTPPGSLPRVNSRQRLPTGNHSRSNSMSTIGSTTDDMQVLRQEVTRLSDENASLTAQLEIAPKSTSEVQQLCRKLQTDNKRLSDAMDRRQALGKTAAGSDEVQRLRDENRQLREEKVRLQAEMEKVTKVATLVGSRLARLVMDARRSTSGNTQLVDELKHYNRRLEVENDRLHNIILITQGNRNFIDQIGSSSLGSEAEFSGGQRGGLNGLSSAELMRKLESSQSRLQEDMSKLSRDAANLQNLSVARSESGSVAPPRTPSIYEEDSLGPEDLQRQNARFADELDRLKDELAAAAASAEQVDTAHANERNALKRQLEEATSEAQQGEAKRQELQEAVDELEAHQLQLQRDLHAYRDFKEQARRLEQENSSLCEDMDKAMEEHARLAHDLATSESSLSAAQHRQQQLEETLQQALLVNEQRAAAYQEQMQHIERKTSMHERQMAGFRTEKQELLAQVAEVQGLRASAEEHAGVHAQLAEAHQALRAMEQSAAEQVSALTAQVGALQQERDEVSASTSDTIARLSSYVSALEREKYELLDNKAVEDAEKSGQIANLRRQMASMTEEKASQTVDSYAQTNALQRQRDELTSSLAAQSADMSAKITALHAEKEELNRQRAQLEADLTERIAHLERQRDDMAAAQAGELAEMSGKVAALQSQMSNWEELRGSHSQLGAQLARVQREKAALIGDQERTRLGFENATVELAQTHAQQLHRAEQERRGMETELSSLRSFTSELEGRSSHLEAQVAILAEERHELLQKSSQELHSLRSSRSTMEEELVALRSHLSDVERQSSTAQGELERRTSSMMQRHQELESNSSLLLSEKEQLQMQAAADMHRLEVANAELQDETSSAEAESAARALQLEEKASELAAQLEELRAQAAAHSDKLQEHNSQLLRRLEASIAALQEQNAGLRMDAATSASAFEADKLSLSQRLEDMEQGLQAQVSELHAERAQLTERCSSLQDHLRQQEALRIEAEAALAALAAEHEIASLEDGVSQQREHFLRVQSHHDALVAQLQNELETLSKAHSELQASSTAELRKSRSDTASLSTQMISLRRQHSDMQSASTNTAADIATLRANEAEVNMKLLEAEQERDAHAERARDLSERVEMFEREQSGHLGSHQKLQQANARLTAEHKELQQKHEEYTESQHARNVQLAEVMLGLEEQHAQICEERDGLQQELTSLRSNLEQAHASSSESARTAAILASLMQRAQVQHPDELEACMDGLQRRVEQLAEEASQAEQLRDGQQTLLSANQRMSRQLVELQRVAKGKALEQQSPAGSTTATNTPAEFSPSLSDGSSYEEEQNLPDDKFHSGNGETPSHMRNGAAHTPSTGPSSDRASTVQSPFSLFGGVPAQVPPKKLPARASTSSILSIGSRIRSQTSDLQDGSSKSKRKFWQRNPLKRGAAPAPRDSRDLALDEPISAFGNAVFEEEPEPVNNPTNNPSEHQHLDTEDEPLDLQAGSSMLNQLAAKHVQSAFDQYVDHDDVDGFMTKLGFTGFCPPTQAHDLEAAFDAALGVVEEDCIPPDADEWDKAMAASARSLLETWHHLAMGV</sequence>
<dbReference type="GO" id="GO:0000793">
    <property type="term" value="C:condensed chromosome"/>
    <property type="evidence" value="ECO:0007669"/>
    <property type="project" value="TreeGrafter"/>
</dbReference>